<dbReference type="AlphaFoldDB" id="A0A9P0MX85"/>
<keyword evidence="3" id="KW-1185">Reference proteome</keyword>
<gene>
    <name evidence="2" type="ORF">NEZAVI_LOCUS13889</name>
</gene>
<evidence type="ECO:0000256" key="1">
    <source>
        <dbReference type="SAM" id="MobiDB-lite"/>
    </source>
</evidence>
<feature type="region of interest" description="Disordered" evidence="1">
    <location>
        <begin position="1"/>
        <end position="31"/>
    </location>
</feature>
<feature type="compositionally biased region" description="Polar residues" evidence="1">
    <location>
        <begin position="1"/>
        <end position="15"/>
    </location>
</feature>
<dbReference type="Proteomes" id="UP001152798">
    <property type="component" value="Chromosome 6"/>
</dbReference>
<dbReference type="EMBL" id="OV725082">
    <property type="protein sequence ID" value="CAH1405792.1"/>
    <property type="molecule type" value="Genomic_DNA"/>
</dbReference>
<evidence type="ECO:0000313" key="3">
    <source>
        <dbReference type="Proteomes" id="UP001152798"/>
    </source>
</evidence>
<accession>A0A9P0MX85</accession>
<proteinExistence type="predicted"/>
<sequence>MPGQLSSGITRTFRSPSLPRIGPQKALISTH</sequence>
<evidence type="ECO:0000313" key="2">
    <source>
        <dbReference type="EMBL" id="CAH1405792.1"/>
    </source>
</evidence>
<name>A0A9P0MX85_NEZVI</name>
<protein>
    <submittedName>
        <fullName evidence="2">Uncharacterized protein</fullName>
    </submittedName>
</protein>
<organism evidence="2 3">
    <name type="scientific">Nezara viridula</name>
    <name type="common">Southern green stink bug</name>
    <name type="synonym">Cimex viridulus</name>
    <dbReference type="NCBI Taxonomy" id="85310"/>
    <lineage>
        <taxon>Eukaryota</taxon>
        <taxon>Metazoa</taxon>
        <taxon>Ecdysozoa</taxon>
        <taxon>Arthropoda</taxon>
        <taxon>Hexapoda</taxon>
        <taxon>Insecta</taxon>
        <taxon>Pterygota</taxon>
        <taxon>Neoptera</taxon>
        <taxon>Paraneoptera</taxon>
        <taxon>Hemiptera</taxon>
        <taxon>Heteroptera</taxon>
        <taxon>Panheteroptera</taxon>
        <taxon>Pentatomomorpha</taxon>
        <taxon>Pentatomoidea</taxon>
        <taxon>Pentatomidae</taxon>
        <taxon>Pentatominae</taxon>
        <taxon>Nezara</taxon>
    </lineage>
</organism>
<reference evidence="2" key="1">
    <citation type="submission" date="2022-01" db="EMBL/GenBank/DDBJ databases">
        <authorList>
            <person name="King R."/>
        </authorList>
    </citation>
    <scope>NUCLEOTIDE SEQUENCE</scope>
</reference>